<feature type="compositionally biased region" description="Low complexity" evidence="1">
    <location>
        <begin position="29"/>
        <end position="47"/>
    </location>
</feature>
<protein>
    <submittedName>
        <fullName evidence="3">Uncharacterized protein</fullName>
    </submittedName>
</protein>
<dbReference type="PROSITE" id="PS51257">
    <property type="entry name" value="PROKAR_LIPOPROTEIN"/>
    <property type="match status" value="1"/>
</dbReference>
<dbReference type="Proteomes" id="UP000315003">
    <property type="component" value="Chromosome"/>
</dbReference>
<dbReference type="AlphaFoldDB" id="A0A517SR59"/>
<feature type="chain" id="PRO_5021826203" evidence="2">
    <location>
        <begin position="25"/>
        <end position="71"/>
    </location>
</feature>
<feature type="compositionally biased region" description="Acidic residues" evidence="1">
    <location>
        <begin position="48"/>
        <end position="64"/>
    </location>
</feature>
<evidence type="ECO:0000313" key="3">
    <source>
        <dbReference type="EMBL" id="QDT58607.1"/>
    </source>
</evidence>
<evidence type="ECO:0000256" key="2">
    <source>
        <dbReference type="SAM" id="SignalP"/>
    </source>
</evidence>
<gene>
    <name evidence="3" type="ORF">SV7mr_11000</name>
</gene>
<organism evidence="3 4">
    <name type="scientific">Stieleria bergensis</name>
    <dbReference type="NCBI Taxonomy" id="2528025"/>
    <lineage>
        <taxon>Bacteria</taxon>
        <taxon>Pseudomonadati</taxon>
        <taxon>Planctomycetota</taxon>
        <taxon>Planctomycetia</taxon>
        <taxon>Pirellulales</taxon>
        <taxon>Pirellulaceae</taxon>
        <taxon>Stieleria</taxon>
    </lineage>
</organism>
<reference evidence="3 4" key="1">
    <citation type="submission" date="2019-02" db="EMBL/GenBank/DDBJ databases">
        <title>Deep-cultivation of Planctomycetes and their phenomic and genomic characterization uncovers novel biology.</title>
        <authorList>
            <person name="Wiegand S."/>
            <person name="Jogler M."/>
            <person name="Boedeker C."/>
            <person name="Pinto D."/>
            <person name="Vollmers J."/>
            <person name="Rivas-Marin E."/>
            <person name="Kohn T."/>
            <person name="Peeters S.H."/>
            <person name="Heuer A."/>
            <person name="Rast P."/>
            <person name="Oberbeckmann S."/>
            <person name="Bunk B."/>
            <person name="Jeske O."/>
            <person name="Meyerdierks A."/>
            <person name="Storesund J.E."/>
            <person name="Kallscheuer N."/>
            <person name="Luecker S."/>
            <person name="Lage O.M."/>
            <person name="Pohl T."/>
            <person name="Merkel B.J."/>
            <person name="Hornburger P."/>
            <person name="Mueller R.-W."/>
            <person name="Bruemmer F."/>
            <person name="Labrenz M."/>
            <person name="Spormann A.M."/>
            <person name="Op den Camp H."/>
            <person name="Overmann J."/>
            <person name="Amann R."/>
            <person name="Jetten M.S.M."/>
            <person name="Mascher T."/>
            <person name="Medema M.H."/>
            <person name="Devos D.P."/>
            <person name="Kaster A.-K."/>
            <person name="Ovreas L."/>
            <person name="Rohde M."/>
            <person name="Galperin M.Y."/>
            <person name="Jogler C."/>
        </authorList>
    </citation>
    <scope>NUCLEOTIDE SEQUENCE [LARGE SCALE GENOMIC DNA]</scope>
    <source>
        <strain evidence="3 4">SV_7m_r</strain>
    </source>
</reference>
<evidence type="ECO:0000313" key="4">
    <source>
        <dbReference type="Proteomes" id="UP000315003"/>
    </source>
</evidence>
<sequence precursor="true">MKALSRLLATLAAAAMLVVSTGCPSDTKAPAPAGETENTTTEGTTETPAEETPAEETPAEETPAEETPAAE</sequence>
<dbReference type="RefSeq" id="WP_419188124.1">
    <property type="nucleotide sequence ID" value="NZ_CP036272.1"/>
</dbReference>
<keyword evidence="2" id="KW-0732">Signal</keyword>
<evidence type="ECO:0000256" key="1">
    <source>
        <dbReference type="SAM" id="MobiDB-lite"/>
    </source>
</evidence>
<feature type="signal peptide" evidence="2">
    <location>
        <begin position="1"/>
        <end position="24"/>
    </location>
</feature>
<proteinExistence type="predicted"/>
<name>A0A517SR59_9BACT</name>
<keyword evidence="4" id="KW-1185">Reference proteome</keyword>
<dbReference type="EMBL" id="CP036272">
    <property type="protein sequence ID" value="QDT58607.1"/>
    <property type="molecule type" value="Genomic_DNA"/>
</dbReference>
<feature type="region of interest" description="Disordered" evidence="1">
    <location>
        <begin position="22"/>
        <end position="71"/>
    </location>
</feature>
<accession>A0A517SR59</accession>